<keyword evidence="2" id="KW-1185">Reference proteome</keyword>
<comment type="caution">
    <text evidence="1">The sequence shown here is derived from an EMBL/GenBank/DDBJ whole genome shotgun (WGS) entry which is preliminary data.</text>
</comment>
<dbReference type="EMBL" id="LJSK01000112">
    <property type="protein sequence ID" value="KPI86866.1"/>
    <property type="molecule type" value="Genomic_DNA"/>
</dbReference>
<organism evidence="1 2">
    <name type="scientific">Leptomonas seymouri</name>
    <dbReference type="NCBI Taxonomy" id="5684"/>
    <lineage>
        <taxon>Eukaryota</taxon>
        <taxon>Discoba</taxon>
        <taxon>Euglenozoa</taxon>
        <taxon>Kinetoplastea</taxon>
        <taxon>Metakinetoplastina</taxon>
        <taxon>Trypanosomatida</taxon>
        <taxon>Trypanosomatidae</taxon>
        <taxon>Leishmaniinae</taxon>
        <taxon>Leptomonas</taxon>
    </lineage>
</organism>
<evidence type="ECO:0000313" key="2">
    <source>
        <dbReference type="Proteomes" id="UP000038009"/>
    </source>
</evidence>
<dbReference type="VEuPathDB" id="TriTrypDB:Lsey_0112_0100"/>
<dbReference type="Proteomes" id="UP000038009">
    <property type="component" value="Unassembled WGS sequence"/>
</dbReference>
<sequence>MDDIAPPVLSTPQYCLHLAASRADLGRDYGVGEGCPHLRLPVSILPPTVPLLLFAVRPRELFSVAANQRIAVIIQTKNAPPPQMLQGRSKRQQNWTFMRLRFPFLASILCYAWKRLSCGLRNTERALCASLVQDGAMVREPGTLYTTECVLSIFLSYMAQVHGVQSSRGIGEQLGIAFNPSS</sequence>
<evidence type="ECO:0000313" key="1">
    <source>
        <dbReference type="EMBL" id="KPI86866.1"/>
    </source>
</evidence>
<proteinExistence type="predicted"/>
<gene>
    <name evidence="1" type="ORF">ABL78_4056</name>
</gene>
<dbReference type="OrthoDB" id="271807at2759"/>
<dbReference type="AlphaFoldDB" id="A0A0N0P5U3"/>
<reference evidence="1 2" key="1">
    <citation type="journal article" date="2015" name="PLoS Pathog.">
        <title>Leptomonas seymouri: Adaptations to the Dixenous Life Cycle Analyzed by Genome Sequencing, Transcriptome Profiling and Co-infection with Leishmania donovani.</title>
        <authorList>
            <person name="Kraeva N."/>
            <person name="Butenko A."/>
            <person name="Hlavacova J."/>
            <person name="Kostygov A."/>
            <person name="Myskova J."/>
            <person name="Grybchuk D."/>
            <person name="Lestinova T."/>
            <person name="Votypka J."/>
            <person name="Volf P."/>
            <person name="Opperdoes F."/>
            <person name="Flegontov P."/>
            <person name="Lukes J."/>
            <person name="Yurchenko V."/>
        </authorList>
    </citation>
    <scope>NUCLEOTIDE SEQUENCE [LARGE SCALE GENOMIC DNA]</scope>
    <source>
        <strain evidence="1 2">ATCC 30220</strain>
    </source>
</reference>
<protein>
    <submittedName>
        <fullName evidence="1">Uncharacterized protein</fullName>
    </submittedName>
</protein>
<accession>A0A0N0P5U3</accession>
<name>A0A0N0P5U3_LEPSE</name>